<dbReference type="RefSeq" id="WP_069483186.1">
    <property type="nucleotide sequence ID" value="NZ_KV766182.1"/>
</dbReference>
<dbReference type="Proteomes" id="UP000094784">
    <property type="component" value="Unassembled WGS sequence"/>
</dbReference>
<name>A0A1E4R021_9BACI</name>
<protein>
    <submittedName>
        <fullName evidence="1">Methyltransferase</fullName>
    </submittedName>
</protein>
<keyword evidence="1" id="KW-0489">Methyltransferase</keyword>
<dbReference type="InterPro" id="IPR029063">
    <property type="entry name" value="SAM-dependent_MTases_sf"/>
</dbReference>
<dbReference type="EMBL" id="MECQ01000003">
    <property type="protein sequence ID" value="ODV53806.1"/>
    <property type="molecule type" value="Genomic_DNA"/>
</dbReference>
<accession>A0A1E4R021</accession>
<keyword evidence="1" id="KW-0808">Transferase</keyword>
<gene>
    <name evidence="1" type="ORF">BG258_20745</name>
</gene>
<dbReference type="OrthoDB" id="9780095at2"/>
<dbReference type="AlphaFoldDB" id="A0A1E4R021"/>
<dbReference type="GO" id="GO:0008168">
    <property type="term" value="F:methyltransferase activity"/>
    <property type="evidence" value="ECO:0007669"/>
    <property type="project" value="UniProtKB-KW"/>
</dbReference>
<dbReference type="GO" id="GO:0032259">
    <property type="term" value="P:methylation"/>
    <property type="evidence" value="ECO:0007669"/>
    <property type="project" value="UniProtKB-KW"/>
</dbReference>
<organism evidence="1 2">
    <name type="scientific">Lysinibacillus fusiformis</name>
    <dbReference type="NCBI Taxonomy" id="28031"/>
    <lineage>
        <taxon>Bacteria</taxon>
        <taxon>Bacillati</taxon>
        <taxon>Bacillota</taxon>
        <taxon>Bacilli</taxon>
        <taxon>Bacillales</taxon>
        <taxon>Bacillaceae</taxon>
        <taxon>Lysinibacillus</taxon>
    </lineage>
</organism>
<evidence type="ECO:0000313" key="1">
    <source>
        <dbReference type="EMBL" id="ODV53806.1"/>
    </source>
</evidence>
<proteinExistence type="predicted"/>
<reference evidence="1 2" key="1">
    <citation type="submission" date="2016-09" db="EMBL/GenBank/DDBJ databases">
        <title>Draft genome sequence of the soil isolate, Lysinibacillus fusiformis M5, a potential hypoxanthine producer.</title>
        <authorList>
            <person name="Gallegos-Monterrosa R."/>
            <person name="Maroti G."/>
            <person name="Balint B."/>
            <person name="Kovacs A.T."/>
        </authorList>
    </citation>
    <scope>NUCLEOTIDE SEQUENCE [LARGE SCALE GENOMIC DNA]</scope>
    <source>
        <strain evidence="1 2">M5</strain>
    </source>
</reference>
<dbReference type="SUPFAM" id="SSF53335">
    <property type="entry name" value="S-adenosyl-L-methionine-dependent methyltransferases"/>
    <property type="match status" value="1"/>
</dbReference>
<sequence length="200" mass="24005">MNEQQFDKYLHIKTVGEQYGFPKLAHYHRYEPTPYIGLEQLFAIYEMPNDPVFIDMGCGKGRVPIYVHHQFHIPTIGIEMDAGFYAEAEENKRSYLQKKRSHVPITFIHTIAEAYEIKPRDNVFFFFNPFSIHIFRTVIQNIWQSYEQKMRDIHIILYYPPYDYLQFLHQGTPFELLHEVHLENETNINERLCVFELKKA</sequence>
<dbReference type="Gene3D" id="3.40.50.150">
    <property type="entry name" value="Vaccinia Virus protein VP39"/>
    <property type="match status" value="1"/>
</dbReference>
<evidence type="ECO:0000313" key="2">
    <source>
        <dbReference type="Proteomes" id="UP000094784"/>
    </source>
</evidence>
<comment type="caution">
    <text evidence="1">The sequence shown here is derived from an EMBL/GenBank/DDBJ whole genome shotgun (WGS) entry which is preliminary data.</text>
</comment>